<dbReference type="CDD" id="cd06583">
    <property type="entry name" value="PGRP"/>
    <property type="match status" value="1"/>
</dbReference>
<comment type="catalytic activity">
    <reaction evidence="1">
        <text>Hydrolyzes the link between N-acetylmuramoyl residues and L-amino acid residues in certain cell-wall glycopeptides.</text>
        <dbReference type="EC" id="3.5.1.28"/>
    </reaction>
</comment>
<dbReference type="SMART" id="SM00644">
    <property type="entry name" value="Ami_2"/>
    <property type="match status" value="1"/>
</dbReference>
<gene>
    <name evidence="7" type="ORF">HX882_23370</name>
</gene>
<dbReference type="GO" id="GO:0009254">
    <property type="term" value="P:peptidoglycan turnover"/>
    <property type="evidence" value="ECO:0007669"/>
    <property type="project" value="TreeGrafter"/>
</dbReference>
<name>A0A7Y8C519_9PSED</name>
<dbReference type="RefSeq" id="WP_177104573.1">
    <property type="nucleotide sequence ID" value="NZ_JACAQB010000018.1"/>
</dbReference>
<feature type="domain" description="N-acetylmuramoyl-L-alanine amidase" evidence="6">
    <location>
        <begin position="7"/>
        <end position="158"/>
    </location>
</feature>
<dbReference type="SUPFAM" id="SSF47090">
    <property type="entry name" value="PGBD-like"/>
    <property type="match status" value="1"/>
</dbReference>
<comment type="caution">
    <text evidence="7">The sequence shown here is derived from an EMBL/GenBank/DDBJ whole genome shotgun (WGS) entry which is preliminary data.</text>
</comment>
<protein>
    <recommendedName>
        <fullName evidence="3">N-acetylmuramoyl-L-alanine amidase</fullName>
        <ecNumber evidence="3">3.5.1.28</ecNumber>
    </recommendedName>
</protein>
<dbReference type="Gene3D" id="1.10.101.10">
    <property type="entry name" value="PGBD-like superfamily/PGBD"/>
    <property type="match status" value="1"/>
</dbReference>
<evidence type="ECO:0000256" key="3">
    <source>
        <dbReference type="ARBA" id="ARBA00011901"/>
    </source>
</evidence>
<proteinExistence type="inferred from homology"/>
<evidence type="ECO:0000313" key="8">
    <source>
        <dbReference type="Proteomes" id="UP000539985"/>
    </source>
</evidence>
<reference evidence="7 8" key="1">
    <citation type="submission" date="2020-04" db="EMBL/GenBank/DDBJ databases">
        <title>Molecular characterization of pseudomonads from Agaricus bisporus reveal novel blotch 2 pathogens in Western Europe.</title>
        <authorList>
            <person name="Taparia T."/>
            <person name="Krijger M."/>
            <person name="Haynes E."/>
            <person name="Elpinstone J.G."/>
            <person name="Noble R."/>
            <person name="Van Der Wolf J."/>
        </authorList>
    </citation>
    <scope>NUCLEOTIDE SEQUENCE [LARGE SCALE GENOMIC DNA]</scope>
    <source>
        <strain evidence="7 8">H7001</strain>
    </source>
</reference>
<keyword evidence="4" id="KW-0378">Hydrolase</keyword>
<dbReference type="InterPro" id="IPR051206">
    <property type="entry name" value="NAMLAA_amidase_2"/>
</dbReference>
<comment type="similarity">
    <text evidence="2">Belongs to the N-acetylmuramoyl-L-alanine amidase 2 family.</text>
</comment>
<evidence type="ECO:0000256" key="2">
    <source>
        <dbReference type="ARBA" id="ARBA00007553"/>
    </source>
</evidence>
<evidence type="ECO:0000256" key="4">
    <source>
        <dbReference type="ARBA" id="ARBA00022801"/>
    </source>
</evidence>
<dbReference type="EC" id="3.5.1.28" evidence="3"/>
<dbReference type="AlphaFoldDB" id="A0A7Y8C519"/>
<dbReference type="Gene3D" id="3.40.80.10">
    <property type="entry name" value="Peptidoglycan recognition protein-like"/>
    <property type="match status" value="1"/>
</dbReference>
<organism evidence="7 8">
    <name type="scientific">Pseudomonas gingeri</name>
    <dbReference type="NCBI Taxonomy" id="117681"/>
    <lineage>
        <taxon>Bacteria</taxon>
        <taxon>Pseudomonadati</taxon>
        <taxon>Pseudomonadota</taxon>
        <taxon>Gammaproteobacteria</taxon>
        <taxon>Pseudomonadales</taxon>
        <taxon>Pseudomonadaceae</taxon>
        <taxon>Pseudomonas</taxon>
    </lineage>
</organism>
<evidence type="ECO:0000313" key="7">
    <source>
        <dbReference type="EMBL" id="NWB98837.1"/>
    </source>
</evidence>
<sequence length="255" mass="28647">MKPISYNTYRSARSFNDRVRFLVLHYTAADFASSLAALTGPNVSSHYLVPDVTDPSYLRAGFNGQEVFNLVDEQKRAWHAGISAWGGRTQLNDTAIGIEIVNQASDNAGQFYFPPYEPRQIEALKQLSLNILARYPEITPTQVLGHSDIAWNRKSDPGAAFPWHDLYLSGIGAWFAEATRDQYQQQYLREGLPTRPTILASFKKYGYEVKGADTEVGFKQLVRAFQLHFRPSNYDGVLDGETAANLKALVAKYFP</sequence>
<dbReference type="GO" id="GO:0019867">
    <property type="term" value="C:outer membrane"/>
    <property type="evidence" value="ECO:0007669"/>
    <property type="project" value="TreeGrafter"/>
</dbReference>
<dbReference type="SUPFAM" id="SSF55846">
    <property type="entry name" value="N-acetylmuramoyl-L-alanine amidase-like"/>
    <property type="match status" value="1"/>
</dbReference>
<dbReference type="GO" id="GO:0008745">
    <property type="term" value="F:N-acetylmuramoyl-L-alanine amidase activity"/>
    <property type="evidence" value="ECO:0007669"/>
    <property type="project" value="UniProtKB-EC"/>
</dbReference>
<evidence type="ECO:0000259" key="6">
    <source>
        <dbReference type="SMART" id="SM00644"/>
    </source>
</evidence>
<dbReference type="GO" id="GO:0009253">
    <property type="term" value="P:peptidoglycan catabolic process"/>
    <property type="evidence" value="ECO:0007669"/>
    <property type="project" value="InterPro"/>
</dbReference>
<evidence type="ECO:0000256" key="1">
    <source>
        <dbReference type="ARBA" id="ARBA00001561"/>
    </source>
</evidence>
<dbReference type="InterPro" id="IPR036366">
    <property type="entry name" value="PGBDSf"/>
</dbReference>
<dbReference type="InterPro" id="IPR036505">
    <property type="entry name" value="Amidase/PGRP_sf"/>
</dbReference>
<accession>A0A7Y8C519</accession>
<dbReference type="Proteomes" id="UP000539985">
    <property type="component" value="Unassembled WGS sequence"/>
</dbReference>
<dbReference type="InterPro" id="IPR002502">
    <property type="entry name" value="Amidase_domain"/>
</dbReference>
<dbReference type="PANTHER" id="PTHR30417:SF12">
    <property type="entry name" value="N-ACETYLMURAMOYL-L-ALANINE AMIDASE"/>
    <property type="match status" value="1"/>
</dbReference>
<keyword evidence="5" id="KW-0961">Cell wall biogenesis/degradation</keyword>
<dbReference type="Pfam" id="PF01510">
    <property type="entry name" value="Amidase_2"/>
    <property type="match status" value="1"/>
</dbReference>
<evidence type="ECO:0000256" key="5">
    <source>
        <dbReference type="ARBA" id="ARBA00023316"/>
    </source>
</evidence>
<dbReference type="GO" id="GO:0071555">
    <property type="term" value="P:cell wall organization"/>
    <property type="evidence" value="ECO:0007669"/>
    <property type="project" value="UniProtKB-KW"/>
</dbReference>
<dbReference type="InterPro" id="IPR036365">
    <property type="entry name" value="PGBD-like_sf"/>
</dbReference>
<dbReference type="EMBL" id="JACAQB010000018">
    <property type="protein sequence ID" value="NWB98837.1"/>
    <property type="molecule type" value="Genomic_DNA"/>
</dbReference>
<dbReference type="PANTHER" id="PTHR30417">
    <property type="entry name" value="N-ACETYLMURAMOYL-L-ALANINE AMIDASE AMID"/>
    <property type="match status" value="1"/>
</dbReference>
<dbReference type="FunFam" id="3.40.80.10:FF:000003">
    <property type="entry name" value="N-acetylmuramoyl-L-alanine amidase"/>
    <property type="match status" value="1"/>
</dbReference>